<proteinExistence type="predicted"/>
<protein>
    <submittedName>
        <fullName evidence="1">Uncharacterized protein</fullName>
    </submittedName>
</protein>
<organism evidence="1">
    <name type="scientific">Anguilla anguilla</name>
    <name type="common">European freshwater eel</name>
    <name type="synonym">Muraena anguilla</name>
    <dbReference type="NCBI Taxonomy" id="7936"/>
    <lineage>
        <taxon>Eukaryota</taxon>
        <taxon>Metazoa</taxon>
        <taxon>Chordata</taxon>
        <taxon>Craniata</taxon>
        <taxon>Vertebrata</taxon>
        <taxon>Euteleostomi</taxon>
        <taxon>Actinopterygii</taxon>
        <taxon>Neopterygii</taxon>
        <taxon>Teleostei</taxon>
        <taxon>Anguilliformes</taxon>
        <taxon>Anguillidae</taxon>
        <taxon>Anguilla</taxon>
    </lineage>
</organism>
<reference evidence="1" key="1">
    <citation type="submission" date="2014-11" db="EMBL/GenBank/DDBJ databases">
        <authorList>
            <person name="Amaro Gonzalez C."/>
        </authorList>
    </citation>
    <scope>NUCLEOTIDE SEQUENCE</scope>
</reference>
<accession>A0A0E9W1P1</accession>
<sequence length="46" mass="5649">MITARLRWSFSMPDWALYPEQSKQRVITARLRWSLTMPDWALYYLV</sequence>
<dbReference type="AlphaFoldDB" id="A0A0E9W1P1"/>
<evidence type="ECO:0000313" key="1">
    <source>
        <dbReference type="EMBL" id="JAH84294.1"/>
    </source>
</evidence>
<name>A0A0E9W1P1_ANGAN</name>
<dbReference type="EMBL" id="GBXM01024283">
    <property type="protein sequence ID" value="JAH84294.1"/>
    <property type="molecule type" value="Transcribed_RNA"/>
</dbReference>
<reference evidence="1" key="2">
    <citation type="journal article" date="2015" name="Fish Shellfish Immunol.">
        <title>Early steps in the European eel (Anguilla anguilla)-Vibrio vulnificus interaction in the gills: Role of the RtxA13 toxin.</title>
        <authorList>
            <person name="Callol A."/>
            <person name="Pajuelo D."/>
            <person name="Ebbesson L."/>
            <person name="Teles M."/>
            <person name="MacKenzie S."/>
            <person name="Amaro C."/>
        </authorList>
    </citation>
    <scope>NUCLEOTIDE SEQUENCE</scope>
</reference>